<dbReference type="Gene3D" id="1.20.1640.10">
    <property type="entry name" value="Multidrug efflux transporter AcrB transmembrane domain"/>
    <property type="match status" value="2"/>
</dbReference>
<feature type="transmembrane region" description="Helical" evidence="1">
    <location>
        <begin position="920"/>
        <end position="941"/>
    </location>
</feature>
<feature type="transmembrane region" description="Helical" evidence="1">
    <location>
        <begin position="995"/>
        <end position="1022"/>
    </location>
</feature>
<organism evidence="2 3">
    <name type="scientific">Aquimarina algicola</name>
    <dbReference type="NCBI Taxonomy" id="2589995"/>
    <lineage>
        <taxon>Bacteria</taxon>
        <taxon>Pseudomonadati</taxon>
        <taxon>Bacteroidota</taxon>
        <taxon>Flavobacteriia</taxon>
        <taxon>Flavobacteriales</taxon>
        <taxon>Flavobacteriaceae</taxon>
        <taxon>Aquimarina</taxon>
    </lineage>
</organism>
<dbReference type="Gene3D" id="3.30.70.1430">
    <property type="entry name" value="Multidrug efflux transporter AcrB pore domain"/>
    <property type="match status" value="2"/>
</dbReference>
<keyword evidence="1" id="KW-1133">Transmembrane helix</keyword>
<protein>
    <submittedName>
        <fullName evidence="2">Efflux RND transporter permease subunit</fullName>
    </submittedName>
</protein>
<dbReference type="InterPro" id="IPR027463">
    <property type="entry name" value="AcrB_DN_DC_subdom"/>
</dbReference>
<dbReference type="PRINTS" id="PR00702">
    <property type="entry name" value="ACRIFLAVINRP"/>
</dbReference>
<dbReference type="Gene3D" id="3.30.70.1440">
    <property type="entry name" value="Multidrug efflux transporter AcrB pore domain"/>
    <property type="match status" value="1"/>
</dbReference>
<dbReference type="InterPro" id="IPR001036">
    <property type="entry name" value="Acrflvin-R"/>
</dbReference>
<dbReference type="Gene3D" id="3.30.70.1320">
    <property type="entry name" value="Multidrug efflux transporter AcrB pore domain like"/>
    <property type="match status" value="1"/>
</dbReference>
<dbReference type="Proteomes" id="UP000315540">
    <property type="component" value="Unassembled WGS sequence"/>
</dbReference>
<keyword evidence="1" id="KW-0472">Membrane</keyword>
<proteinExistence type="predicted"/>
<dbReference type="SUPFAM" id="SSF82693">
    <property type="entry name" value="Multidrug efflux transporter AcrB pore domain, PN1, PN2, PC1 and PC2 subdomains"/>
    <property type="match status" value="3"/>
</dbReference>
<dbReference type="Pfam" id="PF00873">
    <property type="entry name" value="ACR_tran"/>
    <property type="match status" value="1"/>
</dbReference>
<dbReference type="EMBL" id="VFWZ01000002">
    <property type="protein sequence ID" value="TPN86953.1"/>
    <property type="molecule type" value="Genomic_DNA"/>
</dbReference>
<feature type="transmembrane region" description="Helical" evidence="1">
    <location>
        <begin position="399"/>
        <end position="420"/>
    </location>
</feature>
<evidence type="ECO:0000256" key="1">
    <source>
        <dbReference type="SAM" id="Phobius"/>
    </source>
</evidence>
<gene>
    <name evidence="2" type="ORF">FHK87_04945</name>
</gene>
<dbReference type="Gene3D" id="3.30.2090.10">
    <property type="entry name" value="Multidrug efflux transporter AcrB TolC docking domain, DN and DC subdomains"/>
    <property type="match status" value="2"/>
</dbReference>
<keyword evidence="1" id="KW-0812">Transmembrane</keyword>
<comment type="caution">
    <text evidence="2">The sequence shown here is derived from an EMBL/GenBank/DDBJ whole genome shotgun (WGS) entry which is preliminary data.</text>
</comment>
<keyword evidence="3" id="KW-1185">Reference proteome</keyword>
<accession>A0A504JH03</accession>
<dbReference type="SUPFAM" id="SSF82866">
    <property type="entry name" value="Multidrug efflux transporter AcrB transmembrane domain"/>
    <property type="match status" value="2"/>
</dbReference>
<feature type="transmembrane region" description="Helical" evidence="1">
    <location>
        <begin position="894"/>
        <end position="914"/>
    </location>
</feature>
<feature type="transmembrane region" description="Helical" evidence="1">
    <location>
        <begin position="344"/>
        <end position="365"/>
    </location>
</feature>
<name>A0A504JH03_9FLAO</name>
<feature type="transmembrane region" description="Helical" evidence="1">
    <location>
        <begin position="970"/>
        <end position="989"/>
    </location>
</feature>
<dbReference type="GO" id="GO:0042910">
    <property type="term" value="F:xenobiotic transmembrane transporter activity"/>
    <property type="evidence" value="ECO:0007669"/>
    <property type="project" value="TreeGrafter"/>
</dbReference>
<feature type="transmembrane region" description="Helical" evidence="1">
    <location>
        <begin position="475"/>
        <end position="500"/>
    </location>
</feature>
<sequence length="1039" mass="115723">MEKITKKPNIIELAMKYRQVTFALFGLFLAFGIYSLMTMQRSEEPRIDIKQAVVYTLYPGANVEQVEEQVTDKLEDFLFSMEEIDKEDTYSVTREGRSVITIDLHDYVDNEDLEIVWSKIRGKLDVIRPSLPNGTIGPILNSDFGETTAIIVSISSDRHSYAEKKDFLELLEDKIKVLPKASKINRLGIQDEQITITTNTEKLARYDLNLNHVAQAIQQENTIKGTGELNSNAFNVPINTNALYDQVDQLENQIIYYEPNGKTVRLKDIATVERGYSDLQQKIIKNNEDVLALSVEMQQGFNIVDFGKDLDEAIVQAKELLPADVKVDMIHSQPEIVEEAVNHFFVEFAIAVIAVILVIMVLLPFRMATVSAIASPVSIVITFAILNFLGLAIHSVTLAGMIICLGMVVDDAVIIVDNYVEKLDEGMGRWEAAWKSATQLFVPVMTATAAIILAFLPLGFMMTGVSGDFVFTMPITVSLALLMSFVVAIFLTPYLCYLFIKKGVHKQEEDKKDKKPTVLDRVQNSYDKSIEWVFKNGKLSLGVGTLTILLGVFLFSKVPQEFFPKLDRDVFNLEVWLPEGATVEKTEQTVNEIVSDIENDEGIKSISSFVGESSPRFHATYAPEPPAENYAQLFIKTVDAASASRLLNTYKTELANKYPGATVRVRQLSYQNAPTPLEVRVVGENIDSIQKVASQVEEIISKSEGANWLHSNWREKYYRMAVNIDETEANRVGLSTAGVSEIVGGLLNGVPITTFWEGDEPVNVILRLDETYRKDVTDLSNIYIPTPMGTSIPLRQVAKLEAKWMPGRIAHRNGLRTVTIRSEAQMGKYSSEILADATPKIEALQLPAGVSINYGGDLEDQNENLPQLVKSLGISILLIFLVLMFQFKDYRKSLIILSTFILAIPGAAIGLLGLGHPFGFTAFLGTISLIGIVVRNGIILVDYADELVRDHGYDLRKASLLAAQRRMRPIFLTASAAAIGVVPMIIGGSSLWAPLASVLCIGLMWSMFMTLYIIPLMYYLWLKPKNESTEVKQLNASVI</sequence>
<dbReference type="PANTHER" id="PTHR32063:SF18">
    <property type="entry name" value="CATION EFFLUX SYSTEM PROTEIN"/>
    <property type="match status" value="1"/>
</dbReference>
<evidence type="ECO:0000313" key="3">
    <source>
        <dbReference type="Proteomes" id="UP000315540"/>
    </source>
</evidence>
<dbReference type="OrthoDB" id="9798415at2"/>
<dbReference type="SUPFAM" id="SSF82714">
    <property type="entry name" value="Multidrug efflux transporter AcrB TolC docking domain, DN and DC subdomains"/>
    <property type="match status" value="2"/>
</dbReference>
<feature type="transmembrane region" description="Helical" evidence="1">
    <location>
        <begin position="372"/>
        <end position="393"/>
    </location>
</feature>
<reference evidence="2 3" key="1">
    <citation type="submission" date="2019-06" db="EMBL/GenBank/DDBJ databases">
        <authorList>
            <person name="Meng X."/>
        </authorList>
    </citation>
    <scope>NUCLEOTIDE SEQUENCE [LARGE SCALE GENOMIC DNA]</scope>
    <source>
        <strain evidence="2 3">M625</strain>
    </source>
</reference>
<dbReference type="GO" id="GO:0005886">
    <property type="term" value="C:plasma membrane"/>
    <property type="evidence" value="ECO:0007669"/>
    <property type="project" value="TreeGrafter"/>
</dbReference>
<feature type="transmembrane region" description="Helical" evidence="1">
    <location>
        <begin position="440"/>
        <end position="463"/>
    </location>
</feature>
<dbReference type="PANTHER" id="PTHR32063">
    <property type="match status" value="1"/>
</dbReference>
<feature type="transmembrane region" description="Helical" evidence="1">
    <location>
        <begin position="20"/>
        <end position="37"/>
    </location>
</feature>
<evidence type="ECO:0000313" key="2">
    <source>
        <dbReference type="EMBL" id="TPN86953.1"/>
    </source>
</evidence>
<feature type="transmembrane region" description="Helical" evidence="1">
    <location>
        <begin position="539"/>
        <end position="556"/>
    </location>
</feature>
<dbReference type="RefSeq" id="WP_140590761.1">
    <property type="nucleotide sequence ID" value="NZ_VFWZ01000002.1"/>
</dbReference>
<feature type="transmembrane region" description="Helical" evidence="1">
    <location>
        <begin position="868"/>
        <end position="887"/>
    </location>
</feature>
<dbReference type="AlphaFoldDB" id="A0A504JH03"/>